<dbReference type="Gene3D" id="3.30.2310.20">
    <property type="entry name" value="RelE-like"/>
    <property type="match status" value="1"/>
</dbReference>
<dbReference type="InterPro" id="IPR007712">
    <property type="entry name" value="RelE/ParE_toxin"/>
</dbReference>
<dbReference type="EMBL" id="OBMM01000004">
    <property type="protein sequence ID" value="SOC24595.1"/>
    <property type="molecule type" value="Genomic_DNA"/>
</dbReference>
<protein>
    <submittedName>
        <fullName evidence="2">Toxin ParE1/3/4</fullName>
    </submittedName>
</protein>
<evidence type="ECO:0000313" key="3">
    <source>
        <dbReference type="Proteomes" id="UP000219068"/>
    </source>
</evidence>
<keyword evidence="1" id="KW-1277">Toxin-antitoxin system</keyword>
<dbReference type="Proteomes" id="UP000219068">
    <property type="component" value="Unassembled WGS sequence"/>
</dbReference>
<dbReference type="AlphaFoldDB" id="A0A285TTD1"/>
<gene>
    <name evidence="2" type="ORF">SAMN05428964_104358</name>
</gene>
<accession>A0A285TTD1</accession>
<dbReference type="Pfam" id="PF05016">
    <property type="entry name" value="ParE_toxin"/>
    <property type="match status" value="1"/>
</dbReference>
<dbReference type="InterPro" id="IPR035093">
    <property type="entry name" value="RelE/ParE_toxin_dom_sf"/>
</dbReference>
<organism evidence="2 3">
    <name type="scientific">Thalassospira xiamenensis</name>
    <dbReference type="NCBI Taxonomy" id="220697"/>
    <lineage>
        <taxon>Bacteria</taxon>
        <taxon>Pseudomonadati</taxon>
        <taxon>Pseudomonadota</taxon>
        <taxon>Alphaproteobacteria</taxon>
        <taxon>Rhodospirillales</taxon>
        <taxon>Thalassospiraceae</taxon>
        <taxon>Thalassospira</taxon>
    </lineage>
</organism>
<name>A0A285TTD1_9PROT</name>
<evidence type="ECO:0000256" key="1">
    <source>
        <dbReference type="ARBA" id="ARBA00022649"/>
    </source>
</evidence>
<evidence type="ECO:0000313" key="2">
    <source>
        <dbReference type="EMBL" id="SOC24595.1"/>
    </source>
</evidence>
<proteinExistence type="predicted"/>
<reference evidence="2 3" key="1">
    <citation type="submission" date="2017-08" db="EMBL/GenBank/DDBJ databases">
        <authorList>
            <person name="de Groot N.N."/>
        </authorList>
    </citation>
    <scope>NUCLEOTIDE SEQUENCE [LARGE SCALE GENOMIC DNA]</scope>
    <source>
        <strain evidence="2 3">USBA 78</strain>
    </source>
</reference>
<sequence>MPNSYSLILTGPARNDLLEIRAYTLQTHGPVAADAYDSLLRQAFKDIRDNPFRPGSKDRSEIGANIRSFHTSLSRKRASSSVKSPRHFVLYFLPKEDEIVISRVLHDARDLARHVPDHHKDNAKGYKER</sequence>
<dbReference type="RefSeq" id="WP_097052521.1">
    <property type="nucleotide sequence ID" value="NZ_OBMM01000004.1"/>
</dbReference>